<dbReference type="EMBL" id="LZIT01000294">
    <property type="protein sequence ID" value="OBG30576.1"/>
    <property type="molecule type" value="Genomic_DNA"/>
</dbReference>
<accession>A0ABD6NY66</accession>
<evidence type="ECO:0000259" key="1">
    <source>
        <dbReference type="Pfam" id="PF00934"/>
    </source>
</evidence>
<dbReference type="Pfam" id="PF00934">
    <property type="entry name" value="PE"/>
    <property type="match status" value="1"/>
</dbReference>
<feature type="domain" description="PE" evidence="1">
    <location>
        <begin position="4"/>
        <end position="94"/>
    </location>
</feature>
<dbReference type="AlphaFoldDB" id="A0ABD6NY66"/>
<reference evidence="3 4" key="1">
    <citation type="submission" date="2016-06" db="EMBL/GenBank/DDBJ databases">
        <authorList>
            <person name="Sutton G."/>
            <person name="Brinkac L."/>
            <person name="Sanka R."/>
            <person name="Adams M."/>
            <person name="Lau E."/>
            <person name="Sam S."/>
            <person name="Sreng N."/>
            <person name="Him V."/>
            <person name="Kerleguer A."/>
            <person name="Cheng S."/>
        </authorList>
    </citation>
    <scope>NUCLEOTIDE SEQUENCE [LARGE SCALE GENOMIC DNA]</scope>
    <source>
        <strain evidence="3 4">E2978</strain>
    </source>
</reference>
<evidence type="ECO:0000259" key="2">
    <source>
        <dbReference type="Pfam" id="PF12484"/>
    </source>
</evidence>
<dbReference type="InterPro" id="IPR000084">
    <property type="entry name" value="PE-PGRS_N"/>
</dbReference>
<protein>
    <recommendedName>
        <fullName evidence="5">PE family protein</fullName>
    </recommendedName>
</protein>
<dbReference type="InterPro" id="IPR038332">
    <property type="entry name" value="PPE_sf"/>
</dbReference>
<name>A0ABD6NY66_9MYCO</name>
<sequence length="280" mass="27001">MSFLTTIPEELLAAAAQLQGIGTSLAAQNAAAAAPTTTIAPAAADPVSQLQAGIFGAYGTVYQQFAAEANQVQQQFVQTLGLSSNSYSAAEATNAAQAVNPVTDFLNDMAVFMGPSTNGSPFALSGNSANFVSFEGGNWASAMSCLIGMAGGGLVPSDWWPGAAADVAGDVAAADAGLGAAGASAGVSSVTPLPGGAIGGATMVGALSVPPSWATSATPVSGTVGALSGATLTSATSSGSPGIIPGMPGLTSGARNSSGFGAPRYGVKPIVMKKLGLAAV</sequence>
<organism evidence="3 4">
    <name type="scientific">Mycobacterium alsense</name>
    <dbReference type="NCBI Taxonomy" id="324058"/>
    <lineage>
        <taxon>Bacteria</taxon>
        <taxon>Bacillati</taxon>
        <taxon>Actinomycetota</taxon>
        <taxon>Actinomycetes</taxon>
        <taxon>Mycobacteriales</taxon>
        <taxon>Mycobacteriaceae</taxon>
        <taxon>Mycobacterium</taxon>
    </lineage>
</organism>
<evidence type="ECO:0000313" key="4">
    <source>
        <dbReference type="Proteomes" id="UP000092086"/>
    </source>
</evidence>
<dbReference type="SUPFAM" id="SSF140459">
    <property type="entry name" value="PE/PPE dimer-like"/>
    <property type="match status" value="1"/>
</dbReference>
<gene>
    <name evidence="3" type="ORF">A5672_01900</name>
</gene>
<dbReference type="Pfam" id="PF12484">
    <property type="entry name" value="PPE-SVP"/>
    <property type="match status" value="1"/>
</dbReference>
<dbReference type="Proteomes" id="UP000092086">
    <property type="component" value="Unassembled WGS sequence"/>
</dbReference>
<dbReference type="Gene3D" id="1.10.287.850">
    <property type="entry name" value="HP0062-like domain"/>
    <property type="match status" value="1"/>
</dbReference>
<feature type="domain" description="PPE family C-terminal" evidence="2">
    <location>
        <begin position="197"/>
        <end position="273"/>
    </location>
</feature>
<evidence type="ECO:0000313" key="3">
    <source>
        <dbReference type="EMBL" id="OBG30576.1"/>
    </source>
</evidence>
<comment type="caution">
    <text evidence="3">The sequence shown here is derived from an EMBL/GenBank/DDBJ whole genome shotgun (WGS) entry which is preliminary data.</text>
</comment>
<dbReference type="InterPro" id="IPR022171">
    <property type="entry name" value="PPE_C"/>
</dbReference>
<proteinExistence type="predicted"/>
<evidence type="ECO:0008006" key="5">
    <source>
        <dbReference type="Google" id="ProtNLM"/>
    </source>
</evidence>
<dbReference type="RefSeq" id="WP_068213547.1">
    <property type="nucleotide sequence ID" value="NZ_LZIT01000294.1"/>
</dbReference>